<dbReference type="GeneID" id="31360708"/>
<gene>
    <name evidence="2" type="ORF">PPL_05222</name>
</gene>
<organism evidence="2 3">
    <name type="scientific">Heterostelium pallidum (strain ATCC 26659 / Pp 5 / PN500)</name>
    <name type="common">Cellular slime mold</name>
    <name type="synonym">Polysphondylium pallidum</name>
    <dbReference type="NCBI Taxonomy" id="670386"/>
    <lineage>
        <taxon>Eukaryota</taxon>
        <taxon>Amoebozoa</taxon>
        <taxon>Evosea</taxon>
        <taxon>Eumycetozoa</taxon>
        <taxon>Dictyostelia</taxon>
        <taxon>Acytosteliales</taxon>
        <taxon>Acytosteliaceae</taxon>
        <taxon>Heterostelium</taxon>
    </lineage>
</organism>
<dbReference type="RefSeq" id="XP_020434105.1">
    <property type="nucleotide sequence ID" value="XM_020576116.1"/>
</dbReference>
<evidence type="ECO:0000313" key="2">
    <source>
        <dbReference type="EMBL" id="EFA81988.1"/>
    </source>
</evidence>
<protein>
    <submittedName>
        <fullName evidence="2">Uncharacterized protein</fullName>
    </submittedName>
</protein>
<name>D3B9S6_HETP5</name>
<dbReference type="EMBL" id="ADBJ01000022">
    <property type="protein sequence ID" value="EFA81988.1"/>
    <property type="molecule type" value="Genomic_DNA"/>
</dbReference>
<comment type="caution">
    <text evidence="2">The sequence shown here is derived from an EMBL/GenBank/DDBJ whole genome shotgun (WGS) entry which is preliminary data.</text>
</comment>
<dbReference type="AlphaFoldDB" id="D3B9S6"/>
<feature type="coiled-coil region" evidence="1">
    <location>
        <begin position="23"/>
        <end position="50"/>
    </location>
</feature>
<dbReference type="InParanoid" id="D3B9S6"/>
<dbReference type="Proteomes" id="UP000001396">
    <property type="component" value="Unassembled WGS sequence"/>
</dbReference>
<reference evidence="2 3" key="1">
    <citation type="journal article" date="2011" name="Genome Res.">
        <title>Phylogeny-wide analysis of social amoeba genomes highlights ancient origins for complex intercellular communication.</title>
        <authorList>
            <person name="Heidel A.J."/>
            <person name="Lawal H.M."/>
            <person name="Felder M."/>
            <person name="Schilde C."/>
            <person name="Helps N.R."/>
            <person name="Tunggal B."/>
            <person name="Rivero F."/>
            <person name="John U."/>
            <person name="Schleicher M."/>
            <person name="Eichinger L."/>
            <person name="Platzer M."/>
            <person name="Noegel A.A."/>
            <person name="Schaap P."/>
            <person name="Gloeckner G."/>
        </authorList>
    </citation>
    <scope>NUCLEOTIDE SEQUENCE [LARGE SCALE GENOMIC DNA]</scope>
    <source>
        <strain evidence="3">ATCC 26659 / Pp 5 / PN500</strain>
    </source>
</reference>
<evidence type="ECO:0000256" key="1">
    <source>
        <dbReference type="SAM" id="Coils"/>
    </source>
</evidence>
<keyword evidence="3" id="KW-1185">Reference proteome</keyword>
<evidence type="ECO:0000313" key="3">
    <source>
        <dbReference type="Proteomes" id="UP000001396"/>
    </source>
</evidence>
<proteinExistence type="predicted"/>
<accession>D3B9S6</accession>
<sequence length="104" mass="11875">MIELTSTGSTCYKTVLYNQVIEMENLVIEYERLKNEYQILNMKYESSEGIIRALNTTVETQSSFIDNLKGQSKTYPSTSQNSFHVFTISEDTKVPTSVKDDDSN</sequence>
<keyword evidence="1" id="KW-0175">Coiled coil</keyword>